<organism evidence="1 2">
    <name type="scientific">Mycena rosella</name>
    <name type="common">Pink bonnet</name>
    <name type="synonym">Agaricus rosellus</name>
    <dbReference type="NCBI Taxonomy" id="1033263"/>
    <lineage>
        <taxon>Eukaryota</taxon>
        <taxon>Fungi</taxon>
        <taxon>Dikarya</taxon>
        <taxon>Basidiomycota</taxon>
        <taxon>Agaricomycotina</taxon>
        <taxon>Agaricomycetes</taxon>
        <taxon>Agaricomycetidae</taxon>
        <taxon>Agaricales</taxon>
        <taxon>Marasmiineae</taxon>
        <taxon>Mycenaceae</taxon>
        <taxon>Mycena</taxon>
    </lineage>
</organism>
<name>A0AAD7GU04_MYCRO</name>
<dbReference type="AlphaFoldDB" id="A0AAD7GU04"/>
<dbReference type="Proteomes" id="UP001221757">
    <property type="component" value="Unassembled WGS sequence"/>
</dbReference>
<dbReference type="SUPFAM" id="SSF81631">
    <property type="entry name" value="PAP/OAS1 substrate-binding domain"/>
    <property type="match status" value="1"/>
</dbReference>
<evidence type="ECO:0000313" key="2">
    <source>
        <dbReference type="Proteomes" id="UP001221757"/>
    </source>
</evidence>
<reference evidence="1" key="1">
    <citation type="submission" date="2023-03" db="EMBL/GenBank/DDBJ databases">
        <title>Massive genome expansion in bonnet fungi (Mycena s.s.) driven by repeated elements and novel gene families across ecological guilds.</title>
        <authorList>
            <consortium name="Lawrence Berkeley National Laboratory"/>
            <person name="Harder C.B."/>
            <person name="Miyauchi S."/>
            <person name="Viragh M."/>
            <person name="Kuo A."/>
            <person name="Thoen E."/>
            <person name="Andreopoulos B."/>
            <person name="Lu D."/>
            <person name="Skrede I."/>
            <person name="Drula E."/>
            <person name="Henrissat B."/>
            <person name="Morin E."/>
            <person name="Kohler A."/>
            <person name="Barry K."/>
            <person name="LaButti K."/>
            <person name="Morin E."/>
            <person name="Salamov A."/>
            <person name="Lipzen A."/>
            <person name="Mereny Z."/>
            <person name="Hegedus B."/>
            <person name="Baldrian P."/>
            <person name="Stursova M."/>
            <person name="Weitz H."/>
            <person name="Taylor A."/>
            <person name="Grigoriev I.V."/>
            <person name="Nagy L.G."/>
            <person name="Martin F."/>
            <person name="Kauserud H."/>
        </authorList>
    </citation>
    <scope>NUCLEOTIDE SEQUENCE</scope>
    <source>
        <strain evidence="1">CBHHK067</strain>
    </source>
</reference>
<accession>A0AAD7GU04</accession>
<dbReference type="EMBL" id="JARKIE010000008">
    <property type="protein sequence ID" value="KAJ7705326.1"/>
    <property type="molecule type" value="Genomic_DNA"/>
</dbReference>
<gene>
    <name evidence="1" type="ORF">B0H17DRAFT_1037665</name>
</gene>
<sequence length="102" mass="12151">MLEGTFWLQQPKAPKFIRCDVRYNVLEDWTPPEDVPARELLRDWFNFWAVEFDIKTEMMSIRHGGRLLQSSLDPAPDYKGLLWNIDPFIRTKVLHCFIVPPF</sequence>
<protein>
    <submittedName>
        <fullName evidence="1">Uncharacterized protein</fullName>
    </submittedName>
</protein>
<comment type="caution">
    <text evidence="1">The sequence shown here is derived from an EMBL/GenBank/DDBJ whole genome shotgun (WGS) entry which is preliminary data.</text>
</comment>
<proteinExistence type="predicted"/>
<evidence type="ECO:0000313" key="1">
    <source>
        <dbReference type="EMBL" id="KAJ7705326.1"/>
    </source>
</evidence>
<keyword evidence="2" id="KW-1185">Reference proteome</keyword>
<dbReference type="Gene3D" id="1.10.1410.10">
    <property type="match status" value="1"/>
</dbReference>